<dbReference type="EMBL" id="MU118311">
    <property type="protein sequence ID" value="KAF9642958.1"/>
    <property type="molecule type" value="Genomic_DNA"/>
</dbReference>
<comment type="caution">
    <text evidence="1">The sequence shown here is derived from an EMBL/GenBank/DDBJ whole genome shotgun (WGS) entry which is preliminary data.</text>
</comment>
<protein>
    <submittedName>
        <fullName evidence="1">Uncharacterized protein</fullName>
    </submittedName>
</protein>
<gene>
    <name evidence="1" type="ORF">BDM02DRAFT_3123988</name>
</gene>
<sequence length="59" mass="6249">MPPCLADFGLSTVTPDPEPVGHVRKCYSIRWAAPEILGGEAGASKEADVYAFGMVVIEV</sequence>
<reference evidence="1" key="1">
    <citation type="submission" date="2019-10" db="EMBL/GenBank/DDBJ databases">
        <authorList>
            <consortium name="DOE Joint Genome Institute"/>
            <person name="Kuo A."/>
            <person name="Miyauchi S."/>
            <person name="Kiss E."/>
            <person name="Drula E."/>
            <person name="Kohler A."/>
            <person name="Sanchez-Garcia M."/>
            <person name="Andreopoulos B."/>
            <person name="Barry K.W."/>
            <person name="Bonito G."/>
            <person name="Buee M."/>
            <person name="Carver A."/>
            <person name="Chen C."/>
            <person name="Cichocki N."/>
            <person name="Clum A."/>
            <person name="Culley D."/>
            <person name="Crous P.W."/>
            <person name="Fauchery L."/>
            <person name="Girlanda M."/>
            <person name="Hayes R."/>
            <person name="Keri Z."/>
            <person name="Labutti K."/>
            <person name="Lipzen A."/>
            <person name="Lombard V."/>
            <person name="Magnuson J."/>
            <person name="Maillard F."/>
            <person name="Morin E."/>
            <person name="Murat C."/>
            <person name="Nolan M."/>
            <person name="Ohm R."/>
            <person name="Pangilinan J."/>
            <person name="Pereira M."/>
            <person name="Perotto S."/>
            <person name="Peter M."/>
            <person name="Riley R."/>
            <person name="Sitrit Y."/>
            <person name="Stielow B."/>
            <person name="Szollosi G."/>
            <person name="Zifcakova L."/>
            <person name="Stursova M."/>
            <person name="Spatafora J.W."/>
            <person name="Tedersoo L."/>
            <person name="Vaario L.-M."/>
            <person name="Yamada A."/>
            <person name="Yan M."/>
            <person name="Wang P."/>
            <person name="Xu J."/>
            <person name="Bruns T."/>
            <person name="Baldrian P."/>
            <person name="Vilgalys R."/>
            <person name="Henrissat B."/>
            <person name="Grigoriev I.V."/>
            <person name="Hibbett D."/>
            <person name="Nagy L.G."/>
            <person name="Martin F.M."/>
        </authorList>
    </citation>
    <scope>NUCLEOTIDE SEQUENCE</scope>
    <source>
        <strain evidence="1">P2</strain>
    </source>
</reference>
<accession>A0ACB6Z067</accession>
<reference evidence="1" key="2">
    <citation type="journal article" date="2020" name="Nat. Commun.">
        <title>Large-scale genome sequencing of mycorrhizal fungi provides insights into the early evolution of symbiotic traits.</title>
        <authorList>
            <person name="Miyauchi S."/>
            <person name="Kiss E."/>
            <person name="Kuo A."/>
            <person name="Drula E."/>
            <person name="Kohler A."/>
            <person name="Sanchez-Garcia M."/>
            <person name="Morin E."/>
            <person name="Andreopoulos B."/>
            <person name="Barry K.W."/>
            <person name="Bonito G."/>
            <person name="Buee M."/>
            <person name="Carver A."/>
            <person name="Chen C."/>
            <person name="Cichocki N."/>
            <person name="Clum A."/>
            <person name="Culley D."/>
            <person name="Crous P.W."/>
            <person name="Fauchery L."/>
            <person name="Girlanda M."/>
            <person name="Hayes R.D."/>
            <person name="Keri Z."/>
            <person name="LaButti K."/>
            <person name="Lipzen A."/>
            <person name="Lombard V."/>
            <person name="Magnuson J."/>
            <person name="Maillard F."/>
            <person name="Murat C."/>
            <person name="Nolan M."/>
            <person name="Ohm R.A."/>
            <person name="Pangilinan J."/>
            <person name="Pereira M.F."/>
            <person name="Perotto S."/>
            <person name="Peter M."/>
            <person name="Pfister S."/>
            <person name="Riley R."/>
            <person name="Sitrit Y."/>
            <person name="Stielow J.B."/>
            <person name="Szollosi G."/>
            <person name="Zifcakova L."/>
            <person name="Stursova M."/>
            <person name="Spatafora J.W."/>
            <person name="Tedersoo L."/>
            <person name="Vaario L.M."/>
            <person name="Yamada A."/>
            <person name="Yan M."/>
            <person name="Wang P."/>
            <person name="Xu J."/>
            <person name="Bruns T."/>
            <person name="Baldrian P."/>
            <person name="Vilgalys R."/>
            <person name="Dunand C."/>
            <person name="Henrissat B."/>
            <person name="Grigoriev I.V."/>
            <person name="Hibbett D."/>
            <person name="Nagy L.G."/>
            <person name="Martin F.M."/>
        </authorList>
    </citation>
    <scope>NUCLEOTIDE SEQUENCE</scope>
    <source>
        <strain evidence="1">P2</strain>
    </source>
</reference>
<dbReference type="Proteomes" id="UP000886501">
    <property type="component" value="Unassembled WGS sequence"/>
</dbReference>
<proteinExistence type="predicted"/>
<evidence type="ECO:0000313" key="2">
    <source>
        <dbReference type="Proteomes" id="UP000886501"/>
    </source>
</evidence>
<evidence type="ECO:0000313" key="1">
    <source>
        <dbReference type="EMBL" id="KAF9642958.1"/>
    </source>
</evidence>
<organism evidence="1 2">
    <name type="scientific">Thelephora ganbajun</name>
    <name type="common">Ganba fungus</name>
    <dbReference type="NCBI Taxonomy" id="370292"/>
    <lineage>
        <taxon>Eukaryota</taxon>
        <taxon>Fungi</taxon>
        <taxon>Dikarya</taxon>
        <taxon>Basidiomycota</taxon>
        <taxon>Agaricomycotina</taxon>
        <taxon>Agaricomycetes</taxon>
        <taxon>Thelephorales</taxon>
        <taxon>Thelephoraceae</taxon>
        <taxon>Thelephora</taxon>
    </lineage>
</organism>
<name>A0ACB6Z067_THEGA</name>
<keyword evidence="2" id="KW-1185">Reference proteome</keyword>